<dbReference type="EMBL" id="CP063767">
    <property type="protein sequence ID" value="QOY59819.1"/>
    <property type="molecule type" value="Genomic_DNA"/>
</dbReference>
<dbReference type="PROSITE" id="PS01007">
    <property type="entry name" value="TRANSPOSASE_MUTATOR"/>
    <property type="match status" value="1"/>
</dbReference>
<dbReference type="PANTHER" id="PTHR33217">
    <property type="entry name" value="TRANSPOSASE FOR INSERTION SEQUENCE ELEMENT IS1081"/>
    <property type="match status" value="1"/>
</dbReference>
<name>A0A7S7RUR5_9ACTN</name>
<evidence type="ECO:0000256" key="5">
    <source>
        <dbReference type="ARBA" id="ARBA00023172"/>
    </source>
</evidence>
<evidence type="ECO:0000256" key="2">
    <source>
        <dbReference type="ARBA" id="ARBA00010961"/>
    </source>
</evidence>
<comment type="similarity">
    <text evidence="2 6">Belongs to the transposase mutator family.</text>
</comment>
<proteinExistence type="inferred from homology"/>
<reference evidence="8 10" key="1">
    <citation type="submission" date="2020-10" db="EMBL/GenBank/DDBJ databases">
        <title>Olsenella immobilis sp.nov., isolated from the mud in a fermentation cellar used for the production of Chinese strong-flavoured liquor.</title>
        <authorList>
            <person name="Lu L."/>
        </authorList>
    </citation>
    <scope>NUCLEOTIDE SEQUENCE [LARGE SCALE GENOMIC DNA]</scope>
    <source>
        <strain evidence="8 10">LZLJ-2</strain>
    </source>
</reference>
<keyword evidence="4 6" id="KW-0238">DNA-binding</keyword>
<dbReference type="EMBL" id="CP063767">
    <property type="protein sequence ID" value="QOY61130.1"/>
    <property type="molecule type" value="Genomic_DNA"/>
</dbReference>
<dbReference type="GO" id="GO:0006313">
    <property type="term" value="P:DNA transposition"/>
    <property type="evidence" value="ECO:0007669"/>
    <property type="project" value="UniProtKB-UniRule"/>
</dbReference>
<dbReference type="NCBIfam" id="NF033543">
    <property type="entry name" value="transpos_IS256"/>
    <property type="match status" value="1"/>
</dbReference>
<organism evidence="8 10">
    <name type="scientific">Thermophilibacter immobilis</name>
    <dbReference type="NCBI Taxonomy" id="2779519"/>
    <lineage>
        <taxon>Bacteria</taxon>
        <taxon>Bacillati</taxon>
        <taxon>Actinomycetota</taxon>
        <taxon>Coriobacteriia</taxon>
        <taxon>Coriobacteriales</taxon>
        <taxon>Atopobiaceae</taxon>
        <taxon>Thermophilibacter</taxon>
    </lineage>
</organism>
<dbReference type="InterPro" id="IPR001207">
    <property type="entry name" value="Transposase_mutator"/>
</dbReference>
<comment type="function">
    <text evidence="1 6">Required for the transposition of the insertion element.</text>
</comment>
<dbReference type="GO" id="GO:0004803">
    <property type="term" value="F:transposase activity"/>
    <property type="evidence" value="ECO:0007669"/>
    <property type="project" value="UniProtKB-UniRule"/>
</dbReference>
<dbReference type="KEGG" id="tio:INP52_09150"/>
<keyword evidence="10" id="KW-1185">Reference proteome</keyword>
<keyword evidence="6" id="KW-0814">Transposable element</keyword>
<keyword evidence="3 6" id="KW-0815">Transposition</keyword>
<evidence type="ECO:0000256" key="6">
    <source>
        <dbReference type="RuleBase" id="RU365089"/>
    </source>
</evidence>
<gene>
    <name evidence="9" type="ORF">INP52_02710</name>
    <name evidence="7" type="ORF">INP52_05050</name>
    <name evidence="8" type="ORF">INP52_09150</name>
</gene>
<protein>
    <recommendedName>
        <fullName evidence="6">Mutator family transposase</fullName>
    </recommendedName>
</protein>
<dbReference type="KEGG" id="tio:INP52_02710"/>
<evidence type="ECO:0000313" key="10">
    <source>
        <dbReference type="Proteomes" id="UP000593735"/>
    </source>
</evidence>
<dbReference type="Pfam" id="PF00872">
    <property type="entry name" value="Transposase_mut"/>
    <property type="match status" value="1"/>
</dbReference>
<evidence type="ECO:0000256" key="1">
    <source>
        <dbReference type="ARBA" id="ARBA00002190"/>
    </source>
</evidence>
<evidence type="ECO:0000256" key="4">
    <source>
        <dbReference type="ARBA" id="ARBA00023125"/>
    </source>
</evidence>
<dbReference type="Proteomes" id="UP000593735">
    <property type="component" value="Chromosome"/>
</dbReference>
<dbReference type="PANTHER" id="PTHR33217:SF7">
    <property type="entry name" value="TRANSPOSASE FOR INSERTION SEQUENCE ELEMENT IS1081"/>
    <property type="match status" value="1"/>
</dbReference>
<dbReference type="KEGG" id="tio:INP52_05050"/>
<accession>A0A7S7RUR5</accession>
<keyword evidence="5 6" id="KW-0233">DNA recombination</keyword>
<evidence type="ECO:0000313" key="7">
    <source>
        <dbReference type="EMBL" id="QOY59819.1"/>
    </source>
</evidence>
<evidence type="ECO:0000313" key="8">
    <source>
        <dbReference type="EMBL" id="QOY60544.1"/>
    </source>
</evidence>
<evidence type="ECO:0000256" key="3">
    <source>
        <dbReference type="ARBA" id="ARBA00022578"/>
    </source>
</evidence>
<dbReference type="EMBL" id="CP063767">
    <property type="protein sequence ID" value="QOY60544.1"/>
    <property type="molecule type" value="Genomic_DNA"/>
</dbReference>
<dbReference type="AlphaFoldDB" id="A0A7S7RUR5"/>
<evidence type="ECO:0000313" key="9">
    <source>
        <dbReference type="EMBL" id="QOY61130.1"/>
    </source>
</evidence>
<dbReference type="GO" id="GO:0003677">
    <property type="term" value="F:DNA binding"/>
    <property type="evidence" value="ECO:0007669"/>
    <property type="project" value="UniProtKB-UniRule"/>
</dbReference>
<sequence length="432" mass="47802">MTAMAIIGDGQDGVTPGLPRFDDGMVNVGELARVLAESVVNEVMSVEADLECEGGNQRNGYRERSLLTSVGTITLRIPKLRRGSFFPEDLVERYSRTDRAIVAAVAEMVTCGVSTRKVERVAHTLGADRLGKDAVSRMCATLDETVADLQGRVFRDLRFPYLWLDATYIKAREGGHVGSVAVVTAIAAADDGHRYLVGVDAVDTESYASWLGFLRGLRDRGVADVICVVSDAHEGLRRAIEETFPGAAWQRCIVHLERNCCSLARTRRQRALVGQVLSAVFAERDPDLVRELYHLAIDEVGAICPAAGELLEETEADALAYLDFPYEHHIRLRTNNIQERTNREIKRRSRVVQVFPSRRSLLRYVGAALSEMDEAWQSRRWFSAGSIQEAYEEDSQRTPAPAPTYEGTAAEHAAAIIRLVKADGVDSRRRAA</sequence>